<dbReference type="AlphaFoldDB" id="A0A1U9VHP8"/>
<gene>
    <name evidence="2" type="ORF">B0B51_07380</name>
</gene>
<feature type="region of interest" description="Disordered" evidence="1">
    <location>
        <begin position="20"/>
        <end position="61"/>
    </location>
</feature>
<name>A0A1U9VHP8_9RALS</name>
<accession>A0A1U9VHP8</accession>
<proteinExistence type="predicted"/>
<evidence type="ECO:0000313" key="2">
    <source>
        <dbReference type="EMBL" id="AQW29823.1"/>
    </source>
</evidence>
<dbReference type="Proteomes" id="UP000189628">
    <property type="component" value="Chromosome"/>
</dbReference>
<protein>
    <submittedName>
        <fullName evidence="2">Uncharacterized protein</fullName>
    </submittedName>
</protein>
<reference evidence="2 3" key="1">
    <citation type="submission" date="2017-02" db="EMBL/GenBank/DDBJ databases">
        <title>Blood Disease Bacterium A2-HR MARDI.</title>
        <authorList>
            <person name="Badrun R."/>
            <person name="Abu Bakar N."/>
            <person name="Laboh R."/>
        </authorList>
    </citation>
    <scope>NUCLEOTIDE SEQUENCE [LARGE SCALE GENOMIC DNA]</scope>
    <source>
        <strain evidence="2 3">A2-HR MARDI</strain>
    </source>
</reference>
<organism evidence="2 3">
    <name type="scientific">blood disease bacterium A2-HR MARDI</name>
    <dbReference type="NCBI Taxonomy" id="1944648"/>
    <lineage>
        <taxon>Bacteria</taxon>
        <taxon>Pseudomonadati</taxon>
        <taxon>Pseudomonadota</taxon>
        <taxon>Betaproteobacteria</taxon>
        <taxon>Burkholderiales</taxon>
        <taxon>Burkholderiaceae</taxon>
        <taxon>Ralstonia</taxon>
        <taxon>Ralstonia solanacearum species complex</taxon>
    </lineage>
</organism>
<evidence type="ECO:0000313" key="3">
    <source>
        <dbReference type="Proteomes" id="UP000189628"/>
    </source>
</evidence>
<dbReference type="EMBL" id="CP019911">
    <property type="protein sequence ID" value="AQW29823.1"/>
    <property type="molecule type" value="Genomic_DNA"/>
</dbReference>
<evidence type="ECO:0000256" key="1">
    <source>
        <dbReference type="SAM" id="MobiDB-lite"/>
    </source>
</evidence>
<feature type="compositionally biased region" description="Polar residues" evidence="1">
    <location>
        <begin position="50"/>
        <end position="61"/>
    </location>
</feature>
<sequence>MRATSGCAIWWRGALRRWKGSGALGGRGRRHSTADVHAMNPPSLDPGPKQRNQSVPPKTIG</sequence>